<feature type="domain" description="Proteasome activator complex subunit 4-like HEAT repeat-like" evidence="12">
    <location>
        <begin position="1330"/>
        <end position="1544"/>
    </location>
</feature>
<keyword evidence="4" id="KW-0963">Cytoplasm</keyword>
<evidence type="ECO:0000256" key="9">
    <source>
        <dbReference type="SAM" id="MobiDB-lite"/>
    </source>
</evidence>
<dbReference type="GO" id="GO:0016504">
    <property type="term" value="F:peptidase activator activity"/>
    <property type="evidence" value="ECO:0007669"/>
    <property type="project" value="InterPro"/>
</dbReference>
<dbReference type="Pfam" id="PF23096">
    <property type="entry name" value="HEAT_PSME4"/>
    <property type="match status" value="1"/>
</dbReference>
<dbReference type="GO" id="GO:0005829">
    <property type="term" value="C:cytosol"/>
    <property type="evidence" value="ECO:0007669"/>
    <property type="project" value="TreeGrafter"/>
</dbReference>
<dbReference type="InterPro" id="IPR035309">
    <property type="entry name" value="PSME4"/>
</dbReference>
<evidence type="ECO:0000256" key="7">
    <source>
        <dbReference type="ARBA" id="ARBA00023204"/>
    </source>
</evidence>
<dbReference type="GO" id="GO:0010499">
    <property type="term" value="P:proteasomal ubiquitin-independent protein catabolic process"/>
    <property type="evidence" value="ECO:0007669"/>
    <property type="project" value="TreeGrafter"/>
</dbReference>
<evidence type="ECO:0000313" key="14">
    <source>
        <dbReference type="Proteomes" id="UP001209540"/>
    </source>
</evidence>
<keyword evidence="8" id="KW-0539">Nucleus</keyword>
<accession>A0AAD5JYJ7</accession>
<evidence type="ECO:0000256" key="5">
    <source>
        <dbReference type="ARBA" id="ARBA00022737"/>
    </source>
</evidence>
<gene>
    <name evidence="13" type="ORF">BDA99DRAFT_526780</name>
</gene>
<dbReference type="PANTHER" id="PTHR32170:SF3">
    <property type="entry name" value="PROTEASOME ACTIVATOR COMPLEX SUBUNIT 4"/>
    <property type="match status" value="1"/>
</dbReference>
<dbReference type="GO" id="GO:0070628">
    <property type="term" value="F:proteasome binding"/>
    <property type="evidence" value="ECO:0007669"/>
    <property type="project" value="InterPro"/>
</dbReference>
<sequence length="1931" mass="220256">MDMDKGDIPESVVKDDQHTMKYYQALPYATLLDGEADTWLNDICTNLAMCVQARDFAPGAITWVKRLNSYISMKHSIPRETRAKLAELLFSMTFIPGMDTALMDNWASTCIKLIRKPKHLGPEDLVLPWQPLYKAIDWYLFPNKRQKTLVADSKHIGTLIRLLEYAQRFFPVSSSQEILDEFLPQFSTSEIRDALRVIGFLVLFLPASVPRHSQTHALLDETNNLHPKEYLPTLFSIWSMITNSPTCDGQFVDMVSRIAEKNISDTTMAIQDGEIGLFTRQQVKYLFTVGMRMMNLPVGSQENGGSRPGGSTGFGSSGQRTDLKAGNALVLRRKPERFRAFAKFIVYTMIPNGSKGESYVMTLLSEMIQATELYYHPSNHGTWTYYLTTFIQHLAVEFLKRWRAEEEEDCPTPQERRLTPELRKKFVLILRPLTYLSMFGKDHFVIGATESTMKALAWLEPDLIFPGLLERIYPSLETLTETHRTTSALGILAAVAIPLFSRDHYPAGGKHLMPLLHLATPGVDMNDPLKAITSLLFITTALSTVPIRDLTTSGSGGGGGGHYSSDYMYEGMDMDSSEENQLPREEEDRLCKATTGEMEEWVAKFLRRVFTIFENLPQIHQQKKQNGSTETGLTSMLEYSCDTLFGQLSDDLYDMALRMVMDFISEQVLPNAIHAAGLLCNSIASANPAKAAKRLIPLCINNISSELEHGAASTMTNSETSTPIQSDSTLHWYQCILYHIVIKLGPDLLEYKKDIIHILTEMITKCKSRRGFVWSAELLKNCLSTLLRMYPHDRRSLNPEDWNNEEIMNNSHMLWGKMVHPNDLHVDWHVPSQQEKEFAIELLETFLVPAMTHVREKIETGEKGQPADAYAETNDFCRHLSVIYRALRGSSSMCLDETPKETPQNSPTDVESSDIHEPPRLIAGYAFTDPADPLYIKAQKMRQEIGELINDALNFFLVKREDDLESLKLVIDMARTFMDDAGIDRQHVSALKGQYLYAKAVVKVPKAPKHYPRGLLVRRAEIHHLQRLRYNGQSRTRSPIHDKILNNLLGLSLSSYAEIRKLSQHTLSAVAKNFSGSKTLILPPIIENLKSKLESGEDKEQHANRIKGSLYLLRHRSILTPCLRNWKFIPSFILSLCGAQHEDKPSIQEIIRKVFVDYVTQFHTRSFGVLVPEEFDAVAQTIYPSSIEQVPTTKIATLKEKVEKRQKSHLESYQQLIASLLAFVNDPKVHWRYCSMAANLLELFVRPDMPQEAGVATFASACMHSELPPMRRIGVGMTTNMLYYIEQRTFANGNSDIIISHDVKNPLEKEFSVAETNPNQSEEEYLHIYNEPLTEENLQKWPLIDYERVGWYVLPKVYKACVLPSNTAPLPEIEQESVKAYEEFHKSFTSKEYWEKLLKYMSQEVSRAQEDMFNHANVCLYLSIFRMYQDEPIETMKENLVTLCQSSDQKAHQRAAAELAAGLVNATIHWPQEKTDALWTWLIPLIETTFSNITPDTLIYWESFVRVCSHRRDPRRIRPLVNLILGAKVDPTSDASFVEARKLILAHVLINSLGWRANPLIDPLLGEYMNHIDHPYKQVREVLGDNISSILQRQWIPNHPDIKTLLQYNASPEANGGVGNVPIKMDPKIAPHVEQLLTKLDQWQVEAKSATEVEGTKTYTNASKTTLCWLRQSLGRYRVVGTLPYIIPFWSRLFAMQEFHDDQDLQQMATRTLHMVAQYSYPPSVVVHMVNEFVDILTHSESWRIRTRALPLLQIFFFKYLFSLESDHVLQVMNSVSSMLLDTQIEVRQMAAITLGGLVRCSQREAITTVKEQYSKLLEIKLPKRRRDRDTGKIIEVPGFADALLKKHAGVLGLSCLVNAFPYEVPKWMPNVLCQLANCMSDPAEIQSTIRKTFSDFRRTHSDTWHEDMSKFTEDQLSILSDMLISPSYYA</sequence>
<dbReference type="InterPro" id="IPR016024">
    <property type="entry name" value="ARM-type_fold"/>
</dbReference>
<comment type="similarity">
    <text evidence="3">Belongs to the BLM10 family.</text>
</comment>
<dbReference type="SUPFAM" id="SSF48371">
    <property type="entry name" value="ARM repeat"/>
    <property type="match status" value="2"/>
</dbReference>
<dbReference type="Pfam" id="PF11919">
    <property type="entry name" value="PSME4_C"/>
    <property type="match status" value="1"/>
</dbReference>
<dbReference type="PANTHER" id="PTHR32170">
    <property type="entry name" value="PROTEASOME ACTIVATOR COMPLEX SUBUNIT 4"/>
    <property type="match status" value="1"/>
</dbReference>
<name>A0AAD5JYJ7_9FUNG</name>
<evidence type="ECO:0000256" key="1">
    <source>
        <dbReference type="ARBA" id="ARBA00004324"/>
    </source>
</evidence>
<feature type="region of interest" description="Disordered" evidence="9">
    <location>
        <begin position="298"/>
        <end position="320"/>
    </location>
</feature>
<evidence type="ECO:0000256" key="6">
    <source>
        <dbReference type="ARBA" id="ARBA00022763"/>
    </source>
</evidence>
<feature type="domain" description="Proteasome activator complex subunit 4 C-terminal" evidence="10">
    <location>
        <begin position="1845"/>
        <end position="1931"/>
    </location>
</feature>
<organism evidence="13 14">
    <name type="scientific">Phascolomyces articulosus</name>
    <dbReference type="NCBI Taxonomy" id="60185"/>
    <lineage>
        <taxon>Eukaryota</taxon>
        <taxon>Fungi</taxon>
        <taxon>Fungi incertae sedis</taxon>
        <taxon>Mucoromycota</taxon>
        <taxon>Mucoromycotina</taxon>
        <taxon>Mucoromycetes</taxon>
        <taxon>Mucorales</taxon>
        <taxon>Lichtheimiaceae</taxon>
        <taxon>Phascolomyces</taxon>
    </lineage>
</organism>
<dbReference type="InterPro" id="IPR032430">
    <property type="entry name" value="Blm10_mid"/>
</dbReference>
<reference evidence="13" key="2">
    <citation type="submission" date="2023-02" db="EMBL/GenBank/DDBJ databases">
        <authorList>
            <consortium name="DOE Joint Genome Institute"/>
            <person name="Mondo S.J."/>
            <person name="Chang Y."/>
            <person name="Wang Y."/>
            <person name="Ahrendt S."/>
            <person name="Andreopoulos W."/>
            <person name="Barry K."/>
            <person name="Beard J."/>
            <person name="Benny G.L."/>
            <person name="Blankenship S."/>
            <person name="Bonito G."/>
            <person name="Cuomo C."/>
            <person name="Desiro A."/>
            <person name="Gervers K.A."/>
            <person name="Hundley H."/>
            <person name="Kuo A."/>
            <person name="LaButti K."/>
            <person name="Lang B.F."/>
            <person name="Lipzen A."/>
            <person name="O'Donnell K."/>
            <person name="Pangilinan J."/>
            <person name="Reynolds N."/>
            <person name="Sandor L."/>
            <person name="Smith M.W."/>
            <person name="Tsang A."/>
            <person name="Grigoriev I.V."/>
            <person name="Stajich J.E."/>
            <person name="Spatafora J.W."/>
        </authorList>
    </citation>
    <scope>NUCLEOTIDE SEQUENCE</scope>
    <source>
        <strain evidence="13">RSA 2281</strain>
    </source>
</reference>
<feature type="region of interest" description="Disordered" evidence="9">
    <location>
        <begin position="894"/>
        <end position="915"/>
    </location>
</feature>
<keyword evidence="14" id="KW-1185">Reference proteome</keyword>
<dbReference type="InterPro" id="IPR011989">
    <property type="entry name" value="ARM-like"/>
</dbReference>
<feature type="compositionally biased region" description="Polar residues" evidence="9">
    <location>
        <begin position="901"/>
        <end position="910"/>
    </location>
</feature>
<keyword evidence="7" id="KW-0234">DNA repair</keyword>
<proteinExistence type="inferred from homology"/>
<dbReference type="EMBL" id="JAIXMP010000045">
    <property type="protein sequence ID" value="KAI9246724.1"/>
    <property type="molecule type" value="Genomic_DNA"/>
</dbReference>
<dbReference type="InterPro" id="IPR055455">
    <property type="entry name" value="HEAT_PSME4"/>
</dbReference>
<keyword evidence="5" id="KW-0677">Repeat</keyword>
<keyword evidence="6" id="KW-0227">DNA damage</keyword>
<evidence type="ECO:0000259" key="10">
    <source>
        <dbReference type="Pfam" id="PF11919"/>
    </source>
</evidence>
<dbReference type="Pfam" id="PF16507">
    <property type="entry name" value="HEAT_PSME4_mid"/>
    <property type="match status" value="1"/>
</dbReference>
<evidence type="ECO:0000259" key="11">
    <source>
        <dbReference type="Pfam" id="PF16507"/>
    </source>
</evidence>
<evidence type="ECO:0000256" key="8">
    <source>
        <dbReference type="ARBA" id="ARBA00023242"/>
    </source>
</evidence>
<evidence type="ECO:0000259" key="12">
    <source>
        <dbReference type="Pfam" id="PF23096"/>
    </source>
</evidence>
<reference evidence="13" key="1">
    <citation type="journal article" date="2022" name="IScience">
        <title>Evolution of zygomycete secretomes and the origins of terrestrial fungal ecologies.</title>
        <authorList>
            <person name="Chang Y."/>
            <person name="Wang Y."/>
            <person name="Mondo S."/>
            <person name="Ahrendt S."/>
            <person name="Andreopoulos W."/>
            <person name="Barry K."/>
            <person name="Beard J."/>
            <person name="Benny G.L."/>
            <person name="Blankenship S."/>
            <person name="Bonito G."/>
            <person name="Cuomo C."/>
            <person name="Desiro A."/>
            <person name="Gervers K.A."/>
            <person name="Hundley H."/>
            <person name="Kuo A."/>
            <person name="LaButti K."/>
            <person name="Lang B.F."/>
            <person name="Lipzen A."/>
            <person name="O'Donnell K."/>
            <person name="Pangilinan J."/>
            <person name="Reynolds N."/>
            <person name="Sandor L."/>
            <person name="Smith M.E."/>
            <person name="Tsang A."/>
            <person name="Grigoriev I.V."/>
            <person name="Stajich J.E."/>
            <person name="Spatafora J.W."/>
        </authorList>
    </citation>
    <scope>NUCLEOTIDE SEQUENCE</scope>
    <source>
        <strain evidence="13">RSA 2281</strain>
    </source>
</reference>
<comment type="subcellular location">
    <subcellularLocation>
        <location evidence="2">Cytoplasm</location>
    </subcellularLocation>
    <subcellularLocation>
        <location evidence="1">Nucleus speckle</location>
    </subcellularLocation>
</comment>
<evidence type="ECO:0000256" key="2">
    <source>
        <dbReference type="ARBA" id="ARBA00004496"/>
    </source>
</evidence>
<dbReference type="GO" id="GO:0006281">
    <property type="term" value="P:DNA repair"/>
    <property type="evidence" value="ECO:0007669"/>
    <property type="project" value="UniProtKB-KW"/>
</dbReference>
<dbReference type="InterPro" id="IPR021843">
    <property type="entry name" value="PSME4_C"/>
</dbReference>
<protein>
    <recommendedName>
        <fullName evidence="15">Proteasome activator subunit 4</fullName>
    </recommendedName>
</protein>
<feature type="domain" description="Proteasome activator Blm10 middle HEAT repeats region" evidence="11">
    <location>
        <begin position="364"/>
        <end position="893"/>
    </location>
</feature>
<feature type="region of interest" description="Disordered" evidence="9">
    <location>
        <begin position="568"/>
        <end position="587"/>
    </location>
</feature>
<evidence type="ECO:0000256" key="3">
    <source>
        <dbReference type="ARBA" id="ARBA00005739"/>
    </source>
</evidence>
<feature type="compositionally biased region" description="Gly residues" evidence="9">
    <location>
        <begin position="306"/>
        <end position="316"/>
    </location>
</feature>
<evidence type="ECO:0000256" key="4">
    <source>
        <dbReference type="ARBA" id="ARBA00022490"/>
    </source>
</evidence>
<dbReference type="Gene3D" id="1.25.10.10">
    <property type="entry name" value="Leucine-rich Repeat Variant"/>
    <property type="match status" value="1"/>
</dbReference>
<evidence type="ECO:0000313" key="13">
    <source>
        <dbReference type="EMBL" id="KAI9246724.1"/>
    </source>
</evidence>
<dbReference type="Proteomes" id="UP001209540">
    <property type="component" value="Unassembled WGS sequence"/>
</dbReference>
<comment type="caution">
    <text evidence="13">The sequence shown here is derived from an EMBL/GenBank/DDBJ whole genome shotgun (WGS) entry which is preliminary data.</text>
</comment>
<dbReference type="GO" id="GO:0016607">
    <property type="term" value="C:nuclear speck"/>
    <property type="evidence" value="ECO:0007669"/>
    <property type="project" value="UniProtKB-SubCell"/>
</dbReference>
<evidence type="ECO:0008006" key="15">
    <source>
        <dbReference type="Google" id="ProtNLM"/>
    </source>
</evidence>